<dbReference type="EMBL" id="VFON01000001">
    <property type="protein sequence ID" value="TQL42751.1"/>
    <property type="molecule type" value="Genomic_DNA"/>
</dbReference>
<dbReference type="Proteomes" id="UP000319094">
    <property type="component" value="Unassembled WGS sequence"/>
</dbReference>
<dbReference type="GO" id="GO:0009294">
    <property type="term" value="P:DNA-mediated transformation"/>
    <property type="evidence" value="ECO:0007669"/>
    <property type="project" value="InterPro"/>
</dbReference>
<evidence type="ECO:0000259" key="2">
    <source>
        <dbReference type="Pfam" id="PF02481"/>
    </source>
</evidence>
<name>A0A542Y3W8_9MICO</name>
<dbReference type="PANTHER" id="PTHR43022">
    <property type="entry name" value="PROTEIN SMF"/>
    <property type="match status" value="1"/>
</dbReference>
<keyword evidence="4" id="KW-1185">Reference proteome</keyword>
<feature type="domain" description="Smf/DprA SLOG" evidence="2">
    <location>
        <begin position="97"/>
        <end position="311"/>
    </location>
</feature>
<evidence type="ECO:0000256" key="1">
    <source>
        <dbReference type="ARBA" id="ARBA00006525"/>
    </source>
</evidence>
<gene>
    <name evidence="3" type="ORF">FB468_0756</name>
</gene>
<dbReference type="OrthoDB" id="9785707at2"/>
<dbReference type="AlphaFoldDB" id="A0A542Y3W8"/>
<dbReference type="InterPro" id="IPR057666">
    <property type="entry name" value="DrpA_SLOG"/>
</dbReference>
<evidence type="ECO:0000313" key="3">
    <source>
        <dbReference type="EMBL" id="TQL42751.1"/>
    </source>
</evidence>
<dbReference type="SUPFAM" id="SSF102405">
    <property type="entry name" value="MCP/YpsA-like"/>
    <property type="match status" value="1"/>
</dbReference>
<sequence>MTTTTSSRSSMERDRDLLARFAWSRIVEPGDRAAAVLINAFGAAEALQRLAAIDEQIKKRVVNASYAPLAEKWLARHDMSQAQRELEQALAAGLTALLPDDELWPARLGDQESADPLAPAQPLMLWARGDVALLQKPSLAITGARACTGYGEHVTREIADHAAQHSVTVLAGASYGIDGAAHRAALAAGGKTVAVLASGVDRAYPAGHRDLIDRIAEQGLVVSEIPPGTAPTRHRFQMRGRIIAALAGAVVIPEAGLRSGALRVAQQAHGIGRPVGAVPGPVTSAASAGCHMLLQQGTAQLVADGEEALAFIMRSNGCNEEGVPA</sequence>
<dbReference type="RefSeq" id="WP_141886157.1">
    <property type="nucleotide sequence ID" value="NZ_BAAAUY010000013.1"/>
</dbReference>
<dbReference type="InterPro" id="IPR003488">
    <property type="entry name" value="DprA"/>
</dbReference>
<protein>
    <submittedName>
        <fullName evidence="3">DNA processing protein</fullName>
    </submittedName>
</protein>
<comment type="similarity">
    <text evidence="1">Belongs to the DprA/Smf family.</text>
</comment>
<proteinExistence type="inferred from homology"/>
<dbReference type="Pfam" id="PF02481">
    <property type="entry name" value="DNA_processg_A"/>
    <property type="match status" value="1"/>
</dbReference>
<dbReference type="NCBIfam" id="TIGR00732">
    <property type="entry name" value="dprA"/>
    <property type="match status" value="1"/>
</dbReference>
<accession>A0A542Y3W8</accession>
<dbReference type="Gene3D" id="3.40.50.450">
    <property type="match status" value="1"/>
</dbReference>
<evidence type="ECO:0000313" key="4">
    <source>
        <dbReference type="Proteomes" id="UP000319094"/>
    </source>
</evidence>
<organism evidence="3 4">
    <name type="scientific">Leucobacter komagatae</name>
    <dbReference type="NCBI Taxonomy" id="55969"/>
    <lineage>
        <taxon>Bacteria</taxon>
        <taxon>Bacillati</taxon>
        <taxon>Actinomycetota</taxon>
        <taxon>Actinomycetes</taxon>
        <taxon>Micrococcales</taxon>
        <taxon>Microbacteriaceae</taxon>
        <taxon>Leucobacter</taxon>
    </lineage>
</organism>
<dbReference type="PANTHER" id="PTHR43022:SF1">
    <property type="entry name" value="PROTEIN SMF"/>
    <property type="match status" value="1"/>
</dbReference>
<reference evidence="3 4" key="1">
    <citation type="submission" date="2019-06" db="EMBL/GenBank/DDBJ databases">
        <title>Sequencing the genomes of 1000 actinobacteria strains.</title>
        <authorList>
            <person name="Klenk H.-P."/>
        </authorList>
    </citation>
    <scope>NUCLEOTIDE SEQUENCE [LARGE SCALE GENOMIC DNA]</scope>
    <source>
        <strain evidence="3 4">DSM 8803</strain>
    </source>
</reference>
<comment type="caution">
    <text evidence="3">The sequence shown here is derived from an EMBL/GenBank/DDBJ whole genome shotgun (WGS) entry which is preliminary data.</text>
</comment>